<keyword evidence="5 7" id="KW-1133">Transmembrane helix</keyword>
<evidence type="ECO:0000256" key="1">
    <source>
        <dbReference type="ARBA" id="ARBA00004651"/>
    </source>
</evidence>
<feature type="transmembrane region" description="Helical" evidence="7">
    <location>
        <begin position="127"/>
        <end position="147"/>
    </location>
</feature>
<evidence type="ECO:0000256" key="3">
    <source>
        <dbReference type="ARBA" id="ARBA00022692"/>
    </source>
</evidence>
<evidence type="ECO:0000256" key="2">
    <source>
        <dbReference type="ARBA" id="ARBA00022475"/>
    </source>
</evidence>
<evidence type="ECO:0000256" key="5">
    <source>
        <dbReference type="ARBA" id="ARBA00022989"/>
    </source>
</evidence>
<evidence type="ECO:0000313" key="10">
    <source>
        <dbReference type="Proteomes" id="UP000076603"/>
    </source>
</evidence>
<accession>A0A162SQB7</accession>
<keyword evidence="4 9" id="KW-0378">Hydrolase</keyword>
<feature type="transmembrane region" description="Helical" evidence="7">
    <location>
        <begin position="28"/>
        <end position="51"/>
    </location>
</feature>
<reference evidence="9 10" key="1">
    <citation type="submission" date="2016-04" db="EMBL/GenBank/DDBJ databases">
        <title>Genome sequence of Clostridium magnum DSM 2767.</title>
        <authorList>
            <person name="Poehlein A."/>
            <person name="Uhlig R."/>
            <person name="Fischer R."/>
            <person name="Bahl H."/>
            <person name="Daniel R."/>
        </authorList>
    </citation>
    <scope>NUCLEOTIDE SEQUENCE [LARGE SCALE GENOMIC DNA]</scope>
    <source>
        <strain evidence="9 10">DSM 2767</strain>
    </source>
</reference>
<feature type="domain" description="Phosphatidic acid phosphatase type 2/haloperoxidase" evidence="8">
    <location>
        <begin position="58"/>
        <end position="168"/>
    </location>
</feature>
<evidence type="ECO:0000313" key="9">
    <source>
        <dbReference type="EMBL" id="KZL91730.1"/>
    </source>
</evidence>
<gene>
    <name evidence="9" type="primary">bcrC_4</name>
    <name evidence="9" type="ORF">CLMAG_34890</name>
</gene>
<dbReference type="SMART" id="SM00014">
    <property type="entry name" value="acidPPc"/>
    <property type="match status" value="1"/>
</dbReference>
<dbReference type="EC" id="3.6.1.27" evidence="9"/>
<dbReference type="SUPFAM" id="SSF48317">
    <property type="entry name" value="Acid phosphatase/Vanadium-dependent haloperoxidase"/>
    <property type="match status" value="1"/>
</dbReference>
<dbReference type="STRING" id="1121326.CLMAG_34890"/>
<comment type="subcellular location">
    <subcellularLocation>
        <location evidence="1">Cell membrane</location>
        <topology evidence="1">Multi-pass membrane protein</topology>
    </subcellularLocation>
</comment>
<dbReference type="AlphaFoldDB" id="A0A162SQB7"/>
<keyword evidence="6 7" id="KW-0472">Membrane</keyword>
<dbReference type="PATRIC" id="fig|1121326.3.peg.3529"/>
<name>A0A162SQB7_9CLOT</name>
<evidence type="ECO:0000256" key="6">
    <source>
        <dbReference type="ARBA" id="ARBA00023136"/>
    </source>
</evidence>
<evidence type="ECO:0000256" key="4">
    <source>
        <dbReference type="ARBA" id="ARBA00022801"/>
    </source>
</evidence>
<dbReference type="Proteomes" id="UP000076603">
    <property type="component" value="Unassembled WGS sequence"/>
</dbReference>
<sequence length="185" mass="20335">MMSLIQNVDNSILLYIKNNMHEPNMDKAMVAFTTLGNAGTIWIVIAVLLIVNKKYRKIGFMALGALVLCTILGEGILKHVVQRIRPSADISAVNLLIPKPLSYSFPSGHTASSFAVAGVLAKYFKKYAPGFWILASLIAFSRLYLYVHYPTDILGGIILGVISSNVVIYMFSKFSGVQENDTISM</sequence>
<organism evidence="9 10">
    <name type="scientific">Clostridium magnum DSM 2767</name>
    <dbReference type="NCBI Taxonomy" id="1121326"/>
    <lineage>
        <taxon>Bacteria</taxon>
        <taxon>Bacillati</taxon>
        <taxon>Bacillota</taxon>
        <taxon>Clostridia</taxon>
        <taxon>Eubacteriales</taxon>
        <taxon>Clostridiaceae</taxon>
        <taxon>Clostridium</taxon>
    </lineage>
</organism>
<dbReference type="EMBL" id="LWAE01000003">
    <property type="protein sequence ID" value="KZL91730.1"/>
    <property type="molecule type" value="Genomic_DNA"/>
</dbReference>
<evidence type="ECO:0000259" key="8">
    <source>
        <dbReference type="SMART" id="SM00014"/>
    </source>
</evidence>
<proteinExistence type="predicted"/>
<feature type="transmembrane region" description="Helical" evidence="7">
    <location>
        <begin position="58"/>
        <end position="81"/>
    </location>
</feature>
<comment type="caution">
    <text evidence="9">The sequence shown here is derived from an EMBL/GenBank/DDBJ whole genome shotgun (WGS) entry which is preliminary data.</text>
</comment>
<dbReference type="Pfam" id="PF01569">
    <property type="entry name" value="PAP2"/>
    <property type="match status" value="1"/>
</dbReference>
<dbReference type="PANTHER" id="PTHR14969:SF62">
    <property type="entry name" value="DECAPRENYLPHOSPHORYL-5-PHOSPHORIBOSE PHOSPHATASE RV3807C-RELATED"/>
    <property type="match status" value="1"/>
</dbReference>
<feature type="transmembrane region" description="Helical" evidence="7">
    <location>
        <begin position="153"/>
        <end position="171"/>
    </location>
</feature>
<keyword evidence="2" id="KW-1003">Cell membrane</keyword>
<dbReference type="PANTHER" id="PTHR14969">
    <property type="entry name" value="SPHINGOSINE-1-PHOSPHATE PHOSPHOHYDROLASE"/>
    <property type="match status" value="1"/>
</dbReference>
<protein>
    <submittedName>
        <fullName evidence="9">Undecaprenyl-diphosphatase BcrC</fullName>
        <ecNumber evidence="9">3.6.1.27</ecNumber>
    </submittedName>
</protein>
<dbReference type="GO" id="GO:0005886">
    <property type="term" value="C:plasma membrane"/>
    <property type="evidence" value="ECO:0007669"/>
    <property type="project" value="UniProtKB-SubCell"/>
</dbReference>
<keyword evidence="3 7" id="KW-0812">Transmembrane</keyword>
<dbReference type="InterPro" id="IPR036938">
    <property type="entry name" value="PAP2/HPO_sf"/>
</dbReference>
<dbReference type="Gene3D" id="1.20.144.10">
    <property type="entry name" value="Phosphatidic acid phosphatase type 2/haloperoxidase"/>
    <property type="match status" value="2"/>
</dbReference>
<keyword evidence="10" id="KW-1185">Reference proteome</keyword>
<evidence type="ECO:0000256" key="7">
    <source>
        <dbReference type="SAM" id="Phobius"/>
    </source>
</evidence>
<dbReference type="GO" id="GO:0050380">
    <property type="term" value="F:undecaprenyl-diphosphatase activity"/>
    <property type="evidence" value="ECO:0007669"/>
    <property type="project" value="UniProtKB-EC"/>
</dbReference>
<dbReference type="InterPro" id="IPR000326">
    <property type="entry name" value="PAP2/HPO"/>
</dbReference>